<protein>
    <submittedName>
        <fullName evidence="3">3'-5' exonuclease</fullName>
    </submittedName>
</protein>
<dbReference type="CDD" id="cd06130">
    <property type="entry name" value="DNA_pol_III_epsilon_like"/>
    <property type="match status" value="1"/>
</dbReference>
<reference evidence="3" key="2">
    <citation type="submission" date="2021-04" db="EMBL/GenBank/DDBJ databases">
        <authorList>
            <person name="Gilroy R."/>
        </authorList>
    </citation>
    <scope>NUCLEOTIDE SEQUENCE</scope>
    <source>
        <strain evidence="3">12435</strain>
    </source>
</reference>
<organism evidence="3 4">
    <name type="scientific">Candidatus Protoclostridium stercorigallinarum</name>
    <dbReference type="NCBI Taxonomy" id="2838741"/>
    <lineage>
        <taxon>Bacteria</taxon>
        <taxon>Bacillati</taxon>
        <taxon>Bacillota</taxon>
        <taxon>Clostridia</taxon>
        <taxon>Candidatus Protoclostridium</taxon>
    </lineage>
</organism>
<dbReference type="AlphaFoldDB" id="A0A9D1Q0B3"/>
<dbReference type="InterPro" id="IPR012337">
    <property type="entry name" value="RNaseH-like_sf"/>
</dbReference>
<dbReference type="InterPro" id="IPR013520">
    <property type="entry name" value="Ribonucl_H"/>
</dbReference>
<accession>A0A9D1Q0B3</accession>
<sequence length="201" mass="22987">MEYIALDVETPNSKNDGICSIGTVLMTDDGITDEWYTLVDPEDIFEDFNISIHHIRPRDVAGAPKFEDVWRRISGYIADRVVIAHNAEFDLTVLAKALENRKLTRPDMRYICTVNLGKKVHYCGSNVKGDLVLSNFARTLGIDPGKHHNALCDTRACAGIFLRLREMYEFSPADYVKDFRYPKPKREFLPYGRRGRKNGTQ</sequence>
<dbReference type="FunFam" id="3.30.420.10:FF:000045">
    <property type="entry name" value="3'-5' exonuclease DinG"/>
    <property type="match status" value="1"/>
</dbReference>
<evidence type="ECO:0000313" key="4">
    <source>
        <dbReference type="Proteomes" id="UP000823990"/>
    </source>
</evidence>
<dbReference type="Proteomes" id="UP000823990">
    <property type="component" value="Unassembled WGS sequence"/>
</dbReference>
<dbReference type="SUPFAM" id="SSF53098">
    <property type="entry name" value="Ribonuclease H-like"/>
    <property type="match status" value="1"/>
</dbReference>
<dbReference type="InterPro" id="IPR036397">
    <property type="entry name" value="RNaseH_sf"/>
</dbReference>
<keyword evidence="1 3" id="KW-0269">Exonuclease</keyword>
<dbReference type="GO" id="GO:0005829">
    <property type="term" value="C:cytosol"/>
    <property type="evidence" value="ECO:0007669"/>
    <property type="project" value="TreeGrafter"/>
</dbReference>
<comment type="caution">
    <text evidence="3">The sequence shown here is derived from an EMBL/GenBank/DDBJ whole genome shotgun (WGS) entry which is preliminary data.</text>
</comment>
<keyword evidence="1 3" id="KW-0378">Hydrolase</keyword>
<proteinExistence type="predicted"/>
<dbReference type="EMBL" id="DXHS01000010">
    <property type="protein sequence ID" value="HIW01843.1"/>
    <property type="molecule type" value="Genomic_DNA"/>
</dbReference>
<name>A0A9D1Q0B3_9FIRM</name>
<evidence type="ECO:0000256" key="1">
    <source>
        <dbReference type="ARBA" id="ARBA00022839"/>
    </source>
</evidence>
<dbReference type="GO" id="GO:0003676">
    <property type="term" value="F:nucleic acid binding"/>
    <property type="evidence" value="ECO:0007669"/>
    <property type="project" value="InterPro"/>
</dbReference>
<dbReference type="PANTHER" id="PTHR30231:SF42">
    <property type="entry name" value="EXONUCLEASE"/>
    <property type="match status" value="1"/>
</dbReference>
<dbReference type="SMART" id="SM00479">
    <property type="entry name" value="EXOIII"/>
    <property type="match status" value="1"/>
</dbReference>
<evidence type="ECO:0000313" key="3">
    <source>
        <dbReference type="EMBL" id="HIW01843.1"/>
    </source>
</evidence>
<dbReference type="GO" id="GO:0008408">
    <property type="term" value="F:3'-5' exonuclease activity"/>
    <property type="evidence" value="ECO:0007669"/>
    <property type="project" value="TreeGrafter"/>
</dbReference>
<evidence type="ECO:0000259" key="2">
    <source>
        <dbReference type="SMART" id="SM00479"/>
    </source>
</evidence>
<feature type="domain" description="Exonuclease" evidence="2">
    <location>
        <begin position="2"/>
        <end position="170"/>
    </location>
</feature>
<dbReference type="PANTHER" id="PTHR30231">
    <property type="entry name" value="DNA POLYMERASE III SUBUNIT EPSILON"/>
    <property type="match status" value="1"/>
</dbReference>
<keyword evidence="1 3" id="KW-0540">Nuclease</keyword>
<reference evidence="3" key="1">
    <citation type="journal article" date="2021" name="PeerJ">
        <title>Extensive microbial diversity within the chicken gut microbiome revealed by metagenomics and culture.</title>
        <authorList>
            <person name="Gilroy R."/>
            <person name="Ravi A."/>
            <person name="Getino M."/>
            <person name="Pursley I."/>
            <person name="Horton D.L."/>
            <person name="Alikhan N.F."/>
            <person name="Baker D."/>
            <person name="Gharbi K."/>
            <person name="Hall N."/>
            <person name="Watson M."/>
            <person name="Adriaenssens E.M."/>
            <person name="Foster-Nyarko E."/>
            <person name="Jarju S."/>
            <person name="Secka A."/>
            <person name="Antonio M."/>
            <person name="Oren A."/>
            <person name="Chaudhuri R.R."/>
            <person name="La Ragione R."/>
            <person name="Hildebrand F."/>
            <person name="Pallen M.J."/>
        </authorList>
    </citation>
    <scope>NUCLEOTIDE SEQUENCE</scope>
    <source>
        <strain evidence="3">12435</strain>
    </source>
</reference>
<dbReference type="Gene3D" id="3.30.420.10">
    <property type="entry name" value="Ribonuclease H-like superfamily/Ribonuclease H"/>
    <property type="match status" value="1"/>
</dbReference>
<gene>
    <name evidence="3" type="ORF">H9892_00660</name>
</gene>
<dbReference type="Pfam" id="PF00929">
    <property type="entry name" value="RNase_T"/>
    <property type="match status" value="1"/>
</dbReference>